<accession>A0AAD6D9Q3</accession>
<comment type="caution">
    <text evidence="2">The sequence shown here is derived from an EMBL/GenBank/DDBJ whole genome shotgun (WGS) entry which is preliminary data.</text>
</comment>
<name>A0AAD6D9Q3_9EURO</name>
<dbReference type="AlphaFoldDB" id="A0AAD6D9Q3"/>
<evidence type="ECO:0000259" key="1">
    <source>
        <dbReference type="Pfam" id="PF24564"/>
    </source>
</evidence>
<protein>
    <recommendedName>
        <fullName evidence="1">DUF7605 domain-containing protein</fullName>
    </recommendedName>
</protein>
<dbReference type="InterPro" id="IPR056024">
    <property type="entry name" value="DUF7605"/>
</dbReference>
<keyword evidence="3" id="KW-1185">Reference proteome</keyword>
<sequence length="111" mass="12363">MAHGHASSYISGLMQPAYTQINLEGGPGSIKRKQTIMNDHLMNSMLFAKFSNEARREYIGALDECFDDLQRKMTEEVESMARDFNAVIAAEGQISEAEEAPAVRRCPQIPV</sequence>
<dbReference type="Proteomes" id="UP001216150">
    <property type="component" value="Unassembled WGS sequence"/>
</dbReference>
<feature type="domain" description="DUF7605" evidence="1">
    <location>
        <begin position="2"/>
        <end position="47"/>
    </location>
</feature>
<reference evidence="2 3" key="1">
    <citation type="journal article" date="2023" name="IMA Fungus">
        <title>Comparative genomic study of the Penicillium genus elucidates a diverse pangenome and 15 lateral gene transfer events.</title>
        <authorList>
            <person name="Petersen C."/>
            <person name="Sorensen T."/>
            <person name="Nielsen M.R."/>
            <person name="Sondergaard T.E."/>
            <person name="Sorensen J.L."/>
            <person name="Fitzpatrick D.A."/>
            <person name="Frisvad J.C."/>
            <person name="Nielsen K.L."/>
        </authorList>
    </citation>
    <scope>NUCLEOTIDE SEQUENCE [LARGE SCALE GENOMIC DNA]</scope>
    <source>
        <strain evidence="2 3">IBT 29057</strain>
    </source>
</reference>
<proteinExistence type="predicted"/>
<organism evidence="2 3">
    <name type="scientific">Penicillium hetheringtonii</name>
    <dbReference type="NCBI Taxonomy" id="911720"/>
    <lineage>
        <taxon>Eukaryota</taxon>
        <taxon>Fungi</taxon>
        <taxon>Dikarya</taxon>
        <taxon>Ascomycota</taxon>
        <taxon>Pezizomycotina</taxon>
        <taxon>Eurotiomycetes</taxon>
        <taxon>Eurotiomycetidae</taxon>
        <taxon>Eurotiales</taxon>
        <taxon>Aspergillaceae</taxon>
        <taxon>Penicillium</taxon>
    </lineage>
</organism>
<evidence type="ECO:0000313" key="2">
    <source>
        <dbReference type="EMBL" id="KAJ5567902.1"/>
    </source>
</evidence>
<evidence type="ECO:0000313" key="3">
    <source>
        <dbReference type="Proteomes" id="UP001216150"/>
    </source>
</evidence>
<gene>
    <name evidence="2" type="ORF">N7450_010388</name>
</gene>
<dbReference type="EMBL" id="JAQJAC010000010">
    <property type="protein sequence ID" value="KAJ5567902.1"/>
    <property type="molecule type" value="Genomic_DNA"/>
</dbReference>
<dbReference type="Pfam" id="PF24564">
    <property type="entry name" value="DUF7605"/>
    <property type="match status" value="1"/>
</dbReference>